<keyword evidence="3" id="KW-1185">Reference proteome</keyword>
<organism evidence="1">
    <name type="scientific">Gaeumannomyces tritici (strain R3-111a-1)</name>
    <name type="common">Wheat and barley take-all root rot fungus</name>
    <name type="synonym">Gaeumannomyces graminis var. tritici</name>
    <dbReference type="NCBI Taxonomy" id="644352"/>
    <lineage>
        <taxon>Eukaryota</taxon>
        <taxon>Fungi</taxon>
        <taxon>Dikarya</taxon>
        <taxon>Ascomycota</taxon>
        <taxon>Pezizomycotina</taxon>
        <taxon>Sordariomycetes</taxon>
        <taxon>Sordariomycetidae</taxon>
        <taxon>Magnaporthales</taxon>
        <taxon>Magnaporthaceae</taxon>
        <taxon>Gaeumannomyces</taxon>
    </lineage>
</organism>
<reference evidence="2" key="4">
    <citation type="journal article" date="2015" name="G3 (Bethesda)">
        <title>Genome sequences of three phytopathogenic species of the Magnaporthaceae family of fungi.</title>
        <authorList>
            <person name="Okagaki L.H."/>
            <person name="Nunes C.C."/>
            <person name="Sailsbery J."/>
            <person name="Clay B."/>
            <person name="Brown D."/>
            <person name="John T."/>
            <person name="Oh Y."/>
            <person name="Young N."/>
            <person name="Fitzgerald M."/>
            <person name="Haas B.J."/>
            <person name="Zeng Q."/>
            <person name="Young S."/>
            <person name="Adiconis X."/>
            <person name="Fan L."/>
            <person name="Levin J.Z."/>
            <person name="Mitchell T.K."/>
            <person name="Okubara P.A."/>
            <person name="Farman M.L."/>
            <person name="Kohn L.M."/>
            <person name="Birren B."/>
            <person name="Ma L.-J."/>
            <person name="Dean R.A."/>
        </authorList>
    </citation>
    <scope>NUCLEOTIDE SEQUENCE</scope>
    <source>
        <strain evidence="2">R3-111a-1</strain>
    </source>
</reference>
<evidence type="ECO:0000313" key="3">
    <source>
        <dbReference type="Proteomes" id="UP000006039"/>
    </source>
</evidence>
<evidence type="ECO:0000313" key="1">
    <source>
        <dbReference type="EMBL" id="EJT77913.1"/>
    </source>
</evidence>
<sequence length="174" mass="19666">MDDDDRTASELVGTGWGLLLTDLYRDLPERQGRQALGTDRIQFSGQVQQRWVPPDPWQRRQQQREVYGMGDVLINLAAQECRDEPGNPPAGSRHEPTEPASRARLQLWCRAGGDAGILQHDAFDSHLRLPPAAPPRDAHARFPQRSRWVGFQLGWGKIEQTAIPDRGQWGTTVR</sequence>
<dbReference type="RefSeq" id="XP_009219058.1">
    <property type="nucleotide sequence ID" value="XM_009220794.1"/>
</dbReference>
<dbReference type="EMBL" id="GL385396">
    <property type="protein sequence ID" value="EJT77913.1"/>
    <property type="molecule type" value="Genomic_DNA"/>
</dbReference>
<name>J3NP10_GAET3</name>
<protein>
    <submittedName>
        <fullName evidence="1 2">Uncharacterized protein</fullName>
    </submittedName>
</protein>
<dbReference type="VEuPathDB" id="FungiDB:GGTG_03016"/>
<dbReference type="AlphaFoldDB" id="J3NP10"/>
<reference evidence="2" key="5">
    <citation type="submission" date="2018-04" db="UniProtKB">
        <authorList>
            <consortium name="EnsemblFungi"/>
        </authorList>
    </citation>
    <scope>IDENTIFICATION</scope>
    <source>
        <strain evidence="2">R3-111a-1</strain>
    </source>
</reference>
<dbReference type="Proteomes" id="UP000006039">
    <property type="component" value="Unassembled WGS sequence"/>
</dbReference>
<proteinExistence type="predicted"/>
<dbReference type="HOGENOM" id="CLU_1540162_0_0_1"/>
<dbReference type="EnsemblFungi" id="EJT77913">
    <property type="protein sequence ID" value="EJT77913"/>
    <property type="gene ID" value="GGTG_03016"/>
</dbReference>
<gene>
    <name evidence="2" type="primary">20343474</name>
    <name evidence="1" type="ORF">GGTG_03016</name>
</gene>
<evidence type="ECO:0000313" key="2">
    <source>
        <dbReference type="EnsemblFungi" id="EJT77913"/>
    </source>
</evidence>
<accession>J3NP10</accession>
<reference evidence="3" key="1">
    <citation type="submission" date="2010-07" db="EMBL/GenBank/DDBJ databases">
        <title>The genome sequence of Gaeumannomyces graminis var. tritici strain R3-111a-1.</title>
        <authorList>
            <consortium name="The Broad Institute Genome Sequencing Platform"/>
            <person name="Ma L.-J."/>
            <person name="Dead R."/>
            <person name="Young S."/>
            <person name="Zeng Q."/>
            <person name="Koehrsen M."/>
            <person name="Alvarado L."/>
            <person name="Berlin A."/>
            <person name="Chapman S.B."/>
            <person name="Chen Z."/>
            <person name="Freedman E."/>
            <person name="Gellesch M."/>
            <person name="Goldberg J."/>
            <person name="Griggs A."/>
            <person name="Gujja S."/>
            <person name="Heilman E.R."/>
            <person name="Heiman D."/>
            <person name="Hepburn T."/>
            <person name="Howarth C."/>
            <person name="Jen D."/>
            <person name="Larson L."/>
            <person name="Mehta T."/>
            <person name="Neiman D."/>
            <person name="Pearson M."/>
            <person name="Roberts A."/>
            <person name="Saif S."/>
            <person name="Shea T."/>
            <person name="Shenoy N."/>
            <person name="Sisk P."/>
            <person name="Stolte C."/>
            <person name="Sykes S."/>
            <person name="Walk T."/>
            <person name="White J."/>
            <person name="Yandava C."/>
            <person name="Haas B."/>
            <person name="Nusbaum C."/>
            <person name="Birren B."/>
        </authorList>
    </citation>
    <scope>NUCLEOTIDE SEQUENCE [LARGE SCALE GENOMIC DNA]</scope>
    <source>
        <strain evidence="3">R3-111a-1</strain>
    </source>
</reference>
<reference evidence="1" key="3">
    <citation type="submission" date="2010-09" db="EMBL/GenBank/DDBJ databases">
        <title>Annotation of Gaeumannomyces graminis var. tritici R3-111a-1.</title>
        <authorList>
            <consortium name="The Broad Institute Genome Sequencing Platform"/>
            <person name="Ma L.-J."/>
            <person name="Dead R."/>
            <person name="Young S.K."/>
            <person name="Zeng Q."/>
            <person name="Gargeya S."/>
            <person name="Fitzgerald M."/>
            <person name="Haas B."/>
            <person name="Abouelleil A."/>
            <person name="Alvarado L."/>
            <person name="Arachchi H.M."/>
            <person name="Berlin A."/>
            <person name="Brown A."/>
            <person name="Chapman S.B."/>
            <person name="Chen Z."/>
            <person name="Dunbar C."/>
            <person name="Freedman E."/>
            <person name="Gearin G."/>
            <person name="Gellesch M."/>
            <person name="Goldberg J."/>
            <person name="Griggs A."/>
            <person name="Gujja S."/>
            <person name="Heiman D."/>
            <person name="Howarth C."/>
            <person name="Larson L."/>
            <person name="Lui A."/>
            <person name="MacDonald P.J.P."/>
            <person name="Mehta T."/>
            <person name="Montmayeur A."/>
            <person name="Murphy C."/>
            <person name="Neiman D."/>
            <person name="Pearson M."/>
            <person name="Priest M."/>
            <person name="Roberts A."/>
            <person name="Saif S."/>
            <person name="Shea T."/>
            <person name="Shenoy N."/>
            <person name="Sisk P."/>
            <person name="Stolte C."/>
            <person name="Sykes S."/>
            <person name="Yandava C."/>
            <person name="Wortman J."/>
            <person name="Nusbaum C."/>
            <person name="Birren B."/>
        </authorList>
    </citation>
    <scope>NUCLEOTIDE SEQUENCE</scope>
    <source>
        <strain evidence="1">R3-111a-1</strain>
    </source>
</reference>
<reference evidence="1" key="2">
    <citation type="submission" date="2010-07" db="EMBL/GenBank/DDBJ databases">
        <authorList>
            <consortium name="The Broad Institute Genome Sequencing Platform"/>
            <consortium name="Broad Institute Genome Sequencing Center for Infectious Disease"/>
            <person name="Ma L.-J."/>
            <person name="Dead R."/>
            <person name="Young S."/>
            <person name="Zeng Q."/>
            <person name="Koehrsen M."/>
            <person name="Alvarado L."/>
            <person name="Berlin A."/>
            <person name="Chapman S.B."/>
            <person name="Chen Z."/>
            <person name="Freedman E."/>
            <person name="Gellesch M."/>
            <person name="Goldberg J."/>
            <person name="Griggs A."/>
            <person name="Gujja S."/>
            <person name="Heilman E.R."/>
            <person name="Heiman D."/>
            <person name="Hepburn T."/>
            <person name="Howarth C."/>
            <person name="Jen D."/>
            <person name="Larson L."/>
            <person name="Mehta T."/>
            <person name="Neiman D."/>
            <person name="Pearson M."/>
            <person name="Roberts A."/>
            <person name="Saif S."/>
            <person name="Shea T."/>
            <person name="Shenoy N."/>
            <person name="Sisk P."/>
            <person name="Stolte C."/>
            <person name="Sykes S."/>
            <person name="Walk T."/>
            <person name="White J."/>
            <person name="Yandava C."/>
            <person name="Haas B."/>
            <person name="Nusbaum C."/>
            <person name="Birren B."/>
        </authorList>
    </citation>
    <scope>NUCLEOTIDE SEQUENCE</scope>
    <source>
        <strain evidence="1">R3-111a-1</strain>
    </source>
</reference>
<dbReference type="GeneID" id="20343474"/>